<reference evidence="1 2" key="1">
    <citation type="submission" date="2019-03" db="EMBL/GenBank/DDBJ databases">
        <title>Genomic Encyclopedia of Type Strains, Phase IV (KMG-IV): sequencing the most valuable type-strain genomes for metagenomic binning, comparative biology and taxonomic classification.</title>
        <authorList>
            <person name="Goeker M."/>
        </authorList>
    </citation>
    <scope>NUCLEOTIDE SEQUENCE [LARGE SCALE GENOMIC DNA]</scope>
    <source>
        <strain evidence="1 2">DSM 15534</strain>
    </source>
</reference>
<dbReference type="EMBL" id="SMFT01000003">
    <property type="protein sequence ID" value="TCJ97902.1"/>
    <property type="molecule type" value="Genomic_DNA"/>
</dbReference>
<dbReference type="Proteomes" id="UP000294702">
    <property type="component" value="Unassembled WGS sequence"/>
</dbReference>
<evidence type="ECO:0000313" key="1">
    <source>
        <dbReference type="EMBL" id="TCJ97902.1"/>
    </source>
</evidence>
<dbReference type="InterPro" id="IPR007833">
    <property type="entry name" value="Capsule_polysaccharide_synth"/>
</dbReference>
<dbReference type="RefSeq" id="WP_132691044.1">
    <property type="nucleotide sequence ID" value="NZ_SMFT01000003.1"/>
</dbReference>
<dbReference type="Pfam" id="PF05159">
    <property type="entry name" value="Capsule_synth"/>
    <property type="match status" value="1"/>
</dbReference>
<dbReference type="GO" id="GO:0015774">
    <property type="term" value="P:polysaccharide transport"/>
    <property type="evidence" value="ECO:0007669"/>
    <property type="project" value="InterPro"/>
</dbReference>
<keyword evidence="2" id="KW-1185">Reference proteome</keyword>
<gene>
    <name evidence="1" type="ORF">EV694_1492</name>
</gene>
<evidence type="ECO:0000313" key="2">
    <source>
        <dbReference type="Proteomes" id="UP000294702"/>
    </source>
</evidence>
<dbReference type="OrthoDB" id="9794206at2"/>
<organism evidence="1 2">
    <name type="scientific">Volucribacter psittacicida</name>
    <dbReference type="NCBI Taxonomy" id="203482"/>
    <lineage>
        <taxon>Bacteria</taxon>
        <taxon>Pseudomonadati</taxon>
        <taxon>Pseudomonadota</taxon>
        <taxon>Gammaproteobacteria</taxon>
        <taxon>Pasteurellales</taxon>
        <taxon>Pasteurellaceae</taxon>
        <taxon>Volucribacter</taxon>
    </lineage>
</organism>
<comment type="caution">
    <text evidence="1">The sequence shown here is derived from an EMBL/GenBank/DDBJ whole genome shotgun (WGS) entry which is preliminary data.</text>
</comment>
<dbReference type="AlphaFoldDB" id="A0A4R1FVN4"/>
<sequence length="407" mass="48359">MLKHNLTELVENSQNILLLQGPIGSFFQDFSHWLVSQQKTLFKINFNQGDEYFYPLSNEPYNPYCYRGELEQFKHFLQEFLYQHKIDTLICFGDNRPYHKIAKILAEQNQLNFWVFEEGYFRPHYVTLEKYGVNDFSKIPRKAEFFLQQMDQFTPVSEPEPLAPGFFPVASLATRYYTQSYWNTQKYPNYFHHRILNINYYIKLWLISGYKKAYHYLPEKIFAHHVEKGRLGEFFIVPLQVYDDSQVKVHSNFNSVRDFLVHVLDSFVQYAPEHLNLIVKHHPMDRGFISYKATIKDYIKRYPQLKKRLHYIYDMPLPVLLRKGKGMITLNSTSGLSALLHNMPVITLGRANYNFQGLTHQGELTDFWHNPTPPNPEVFQAYRQYHLCKTQINGSFYNKVILDKVSN</sequence>
<dbReference type="CDD" id="cd16441">
    <property type="entry name" value="beta_Kdo_transferase_KpsS"/>
    <property type="match status" value="1"/>
</dbReference>
<protein>
    <submittedName>
        <fullName evidence="1">Capsular polysaccharide export protein</fullName>
    </submittedName>
</protein>
<accession>A0A4R1FVN4</accession>
<proteinExistence type="predicted"/>
<dbReference type="GO" id="GO:0000271">
    <property type="term" value="P:polysaccharide biosynthetic process"/>
    <property type="evidence" value="ECO:0007669"/>
    <property type="project" value="InterPro"/>
</dbReference>
<name>A0A4R1FVN4_9PAST</name>